<dbReference type="Gene3D" id="3.90.550.10">
    <property type="entry name" value="Spore Coat Polysaccharide Biosynthesis Protein SpsA, Chain A"/>
    <property type="match status" value="1"/>
</dbReference>
<feature type="transmembrane region" description="Helical" evidence="2">
    <location>
        <begin position="626"/>
        <end position="649"/>
    </location>
</feature>
<accession>A0A3S4AGR2</accession>
<dbReference type="GO" id="GO:0016740">
    <property type="term" value="F:transferase activity"/>
    <property type="evidence" value="ECO:0007669"/>
    <property type="project" value="UniProtKB-KW"/>
</dbReference>
<feature type="transmembrane region" description="Helical" evidence="2">
    <location>
        <begin position="686"/>
        <end position="708"/>
    </location>
</feature>
<evidence type="ECO:0000256" key="2">
    <source>
        <dbReference type="SAM" id="Phobius"/>
    </source>
</evidence>
<comment type="caution">
    <text evidence="3">The sequence shown here is derived from an EMBL/GenBank/DDBJ whole genome shotgun (WGS) entry which is preliminary data.</text>
</comment>
<dbReference type="EMBL" id="RZNC01000001">
    <property type="protein sequence ID" value="RWZ68540.1"/>
    <property type="molecule type" value="Genomic_DNA"/>
</dbReference>
<feature type="compositionally biased region" description="Low complexity" evidence="1">
    <location>
        <begin position="1025"/>
        <end position="1035"/>
    </location>
</feature>
<reference evidence="3 4" key="1">
    <citation type="submission" date="2018-12" db="EMBL/GenBank/DDBJ databases">
        <authorList>
            <person name="Li F."/>
        </authorList>
    </citation>
    <scope>NUCLEOTIDE SEQUENCE [LARGE SCALE GENOMIC DNA]</scope>
    <source>
        <strain evidence="3 4">8H24J-4-2</strain>
    </source>
</reference>
<feature type="transmembrane region" description="Helical" evidence="2">
    <location>
        <begin position="523"/>
        <end position="547"/>
    </location>
</feature>
<feature type="transmembrane region" description="Helical" evidence="2">
    <location>
        <begin position="355"/>
        <end position="376"/>
    </location>
</feature>
<feature type="transmembrane region" description="Helical" evidence="2">
    <location>
        <begin position="584"/>
        <end position="606"/>
    </location>
</feature>
<feature type="transmembrane region" description="Helical" evidence="2">
    <location>
        <begin position="926"/>
        <end position="944"/>
    </location>
</feature>
<feature type="compositionally biased region" description="Basic and acidic residues" evidence="1">
    <location>
        <begin position="1037"/>
        <end position="1046"/>
    </location>
</feature>
<dbReference type="InterPro" id="IPR050834">
    <property type="entry name" value="Glycosyltransf_2"/>
</dbReference>
<sequence>METRVTVLVVARSNADRLHRTLDAIRGQTRMPDRIVGIAVDAKDDVVRAFEDAGVERIVTVSENLVFGRAIAAGVRELGEPGDDDFLWLLAQDTVPNPTALARLLAGVEVAPSVAVAGPKVVDADDPGRIRSLGETVTTFGRTVELVSDELDQGQHDADSDVLGVSPIGMLVRARVFAELGGFDPALGPVDDGLDFSIRVRLAGSRVTLIPAAVVSSAGDGVAGAPRGRRFGTAQRRARLFRSAELHRRLVYAPAALLPLHWLAILPLAVVRAVVHLVLKRPALVGAEFRAAFRAAFADPRVLSSRATLARSRRVGWSTISDLRMPWRELRRRRQLEREVAGDDDAWTERTDLRFLAGGGAWLVLASTVAGVLLLLPLVPATVLDGGALLPLSHSVGELWANVGWGWRDVGSGFVGASDPFAVVVALLGTLTFWDPSFSLVLVWLIAFPVATLGGWFAATRLSERGGYRMLGAVLWTLSPAFLAALAEGRPAAVIVHLALPWLFLTGTAAAKSWASAATTAILLAVVLACAPILVGALGVVWLLALVSAGRGALRVLLVPIPSLVLFAPLVWQQGVQAGRWIALLVDPGAPAATTAVGPASLLSGFPVDRDGTWAALASGWPVVTTALPVALPLLLAPLAVLALAGLFVRGQRRTLVLLGVALLGLGTAVLAGSLTIASIDGVLVAVWQGTALSLYWLGLGGAAVSGLEGLGRRGAVPAVVAAVALALVVVPLAAAKPLGTSVVTAGSGRTVPAYVDAAAGEDRRIGTLQITPLADGSIAVRFLPGRGDVLDGQSTIVRTADPTRETDARIAELAGNLVSRSGLDTAPELAALGIDYVLLATEPASIAEAEAEAAEANPGDALADPAPTARGPVDLTADAIAALTANPAVDYVGPTDAGELWRNVAAAERPAPTSVDPFWSRAVPVAWAVVFLLALLIAVPTSASREAARRRPRTVGVKPATQPRRSPDAEEDAVDVLPDLATAPDGQSEPDWADESVSGTDDTDDTDGTDGADYDDEDSDDGSGAESGAGPENEAGSEKDPRPADSDDADAAESGRYTDGTATAEPGTGNTTRPVRMTKGTP</sequence>
<dbReference type="PANTHER" id="PTHR43685">
    <property type="entry name" value="GLYCOSYLTRANSFERASE"/>
    <property type="match status" value="1"/>
</dbReference>
<dbReference type="SUPFAM" id="SSF53448">
    <property type="entry name" value="Nucleotide-diphospho-sugar transferases"/>
    <property type="match status" value="1"/>
</dbReference>
<keyword evidence="4" id="KW-1185">Reference proteome</keyword>
<feature type="transmembrane region" description="Helical" evidence="2">
    <location>
        <begin position="250"/>
        <end position="271"/>
    </location>
</feature>
<dbReference type="RefSeq" id="WP_128497806.1">
    <property type="nucleotide sequence ID" value="NZ_RZNC01000001.1"/>
</dbReference>
<keyword evidence="2" id="KW-1133">Transmembrane helix</keyword>
<protein>
    <submittedName>
        <fullName evidence="3">Glycosyltransferase family 2 protein</fullName>
    </submittedName>
</protein>
<feature type="transmembrane region" description="Helical" evidence="2">
    <location>
        <begin position="440"/>
        <end position="459"/>
    </location>
</feature>
<organism evidence="3 4">
    <name type="scientific">Labedella populi</name>
    <dbReference type="NCBI Taxonomy" id="2498850"/>
    <lineage>
        <taxon>Bacteria</taxon>
        <taxon>Bacillati</taxon>
        <taxon>Actinomycetota</taxon>
        <taxon>Actinomycetes</taxon>
        <taxon>Micrococcales</taxon>
        <taxon>Microbacteriaceae</taxon>
        <taxon>Labedella</taxon>
    </lineage>
</organism>
<feature type="transmembrane region" description="Helical" evidence="2">
    <location>
        <begin position="553"/>
        <end position="572"/>
    </location>
</feature>
<dbReference type="OrthoDB" id="3734530at2"/>
<evidence type="ECO:0000313" key="4">
    <source>
        <dbReference type="Proteomes" id="UP000288603"/>
    </source>
</evidence>
<feature type="transmembrane region" description="Helical" evidence="2">
    <location>
        <begin position="715"/>
        <end position="735"/>
    </location>
</feature>
<evidence type="ECO:0000313" key="3">
    <source>
        <dbReference type="EMBL" id="RWZ68540.1"/>
    </source>
</evidence>
<dbReference type="Proteomes" id="UP000288603">
    <property type="component" value="Unassembled WGS sequence"/>
</dbReference>
<gene>
    <name evidence="3" type="ORF">ELQ92_04870</name>
</gene>
<feature type="region of interest" description="Disordered" evidence="1">
    <location>
        <begin position="944"/>
        <end position="1083"/>
    </location>
</feature>
<name>A0A3S4AGR2_9MICO</name>
<dbReference type="Pfam" id="PF13641">
    <property type="entry name" value="Glyco_tranf_2_3"/>
    <property type="match status" value="1"/>
</dbReference>
<feature type="compositionally biased region" description="Acidic residues" evidence="1">
    <location>
        <begin position="1002"/>
        <end position="1024"/>
    </location>
</feature>
<feature type="transmembrane region" description="Helical" evidence="2">
    <location>
        <begin position="492"/>
        <end position="511"/>
    </location>
</feature>
<dbReference type="InterPro" id="IPR029044">
    <property type="entry name" value="Nucleotide-diphossugar_trans"/>
</dbReference>
<proteinExistence type="predicted"/>
<evidence type="ECO:0000256" key="1">
    <source>
        <dbReference type="SAM" id="MobiDB-lite"/>
    </source>
</evidence>
<feature type="transmembrane region" description="Helical" evidence="2">
    <location>
        <begin position="656"/>
        <end position="680"/>
    </location>
</feature>
<dbReference type="AlphaFoldDB" id="A0A3S4AGR2"/>
<dbReference type="PANTHER" id="PTHR43685:SF3">
    <property type="entry name" value="SLR2126 PROTEIN"/>
    <property type="match status" value="1"/>
</dbReference>
<keyword evidence="3" id="KW-0808">Transferase</keyword>
<keyword evidence="2" id="KW-0812">Transmembrane</keyword>
<feature type="transmembrane region" description="Helical" evidence="2">
    <location>
        <begin position="466"/>
        <end position="486"/>
    </location>
</feature>
<keyword evidence="2" id="KW-0472">Membrane</keyword>